<evidence type="ECO:0000256" key="4">
    <source>
        <dbReference type="ARBA" id="ARBA00023136"/>
    </source>
</evidence>
<dbReference type="Proteomes" id="UP000030742">
    <property type="component" value="Unassembled WGS sequence"/>
</dbReference>
<keyword evidence="4 7" id="KW-0472">Membrane</keyword>
<dbReference type="InterPro" id="IPR015943">
    <property type="entry name" value="WD40/YVTN_repeat-like_dom_sf"/>
</dbReference>
<feature type="region of interest" description="Disordered" evidence="6">
    <location>
        <begin position="679"/>
        <end position="709"/>
    </location>
</feature>
<evidence type="ECO:0000313" key="10">
    <source>
        <dbReference type="Proteomes" id="UP000030742"/>
    </source>
</evidence>
<keyword evidence="3 7" id="KW-1133">Transmembrane helix</keyword>
<feature type="domain" description="FAM234A/B beta-propeller" evidence="8">
    <location>
        <begin position="150"/>
        <end position="464"/>
    </location>
</feature>
<comment type="subcellular location">
    <subcellularLocation>
        <location evidence="1">Membrane</location>
        <topology evidence="1">Single-pass membrane protein</topology>
    </subcellularLocation>
</comment>
<dbReference type="InterPro" id="IPR055409">
    <property type="entry name" value="Beta-prop_FAM234A_B"/>
</dbReference>
<evidence type="ECO:0000256" key="5">
    <source>
        <dbReference type="ARBA" id="ARBA00025791"/>
    </source>
</evidence>
<dbReference type="OrthoDB" id="567787at2759"/>
<protein>
    <recommendedName>
        <fullName evidence="8">FAM234A/B beta-propeller domain-containing protein</fullName>
    </recommendedName>
</protein>
<reference evidence="9 10" key="1">
    <citation type="journal article" date="2013" name="Genome Biol.">
        <title>Draft genome of the mountain pine beetle, Dendroctonus ponderosae Hopkins, a major forest pest.</title>
        <authorList>
            <person name="Keeling C.I."/>
            <person name="Yuen M.M."/>
            <person name="Liao N.Y."/>
            <person name="Docking T.R."/>
            <person name="Chan S.K."/>
            <person name="Taylor G.A."/>
            <person name="Palmquist D.L."/>
            <person name="Jackman S.D."/>
            <person name="Nguyen A."/>
            <person name="Li M."/>
            <person name="Henderson H."/>
            <person name="Janes J.K."/>
            <person name="Zhao Y."/>
            <person name="Pandoh P."/>
            <person name="Moore R."/>
            <person name="Sperling F.A."/>
            <person name="Huber D.P."/>
            <person name="Birol I."/>
            <person name="Jones S.J."/>
            <person name="Bohlmann J."/>
        </authorList>
    </citation>
    <scope>NUCLEOTIDE SEQUENCE</scope>
</reference>
<evidence type="ECO:0000256" key="6">
    <source>
        <dbReference type="SAM" id="MobiDB-lite"/>
    </source>
</evidence>
<keyword evidence="2 7" id="KW-0812">Transmembrane</keyword>
<dbReference type="Gene3D" id="2.130.10.10">
    <property type="entry name" value="YVTN repeat-like/Quinoprotein amine dehydrogenase"/>
    <property type="match status" value="1"/>
</dbReference>
<dbReference type="InterPro" id="IPR011047">
    <property type="entry name" value="Quinoprotein_ADH-like_sf"/>
</dbReference>
<gene>
    <name evidence="9" type="ORF">D910_10594</name>
</gene>
<feature type="transmembrane region" description="Helical" evidence="7">
    <location>
        <begin position="85"/>
        <end position="109"/>
    </location>
</feature>
<evidence type="ECO:0000256" key="1">
    <source>
        <dbReference type="ARBA" id="ARBA00004167"/>
    </source>
</evidence>
<evidence type="ECO:0000256" key="3">
    <source>
        <dbReference type="ARBA" id="ARBA00022989"/>
    </source>
</evidence>
<feature type="compositionally biased region" description="Basic and acidic residues" evidence="6">
    <location>
        <begin position="576"/>
        <end position="600"/>
    </location>
</feature>
<dbReference type="Pfam" id="PF23727">
    <property type="entry name" value="Beta-prop_FAM234A_B"/>
    <property type="match status" value="1"/>
</dbReference>
<dbReference type="EMBL" id="KB632352">
    <property type="protein sequence ID" value="ERL93299.1"/>
    <property type="molecule type" value="Genomic_DNA"/>
</dbReference>
<proteinExistence type="inferred from homology"/>
<comment type="similarity">
    <text evidence="5">Belongs to the FAM234 family.</text>
</comment>
<sequence>MVVKTATYSGMNLKGEIRESISLDEDDLSDVEDEVFIRDGKNGFKLAEELNVKRPLMAPRRRSGKHESGSRLKPRPSCRAWCKPCCYVFLSLSVLIGLIILVVVLVSIYPLPLDRLKDWIVSKANKPRNRDDRLPCSSLKITEIWAINLPNLTTDSPVRAIDVDNDGVEDVVFGFGTGENDHVMPDDVFCPIFMGMPPPCNGGIIALNGRNGDTIWKRWLNDTIFGVHCTADVNLDGTNDCLIVGVDGTIAVIDSRTGEDVWMLNMGKMNVFVANFIDDRNGDNISDVITSHSYLEGKSGREIKRVQTPNRSKTFFMPQLLKQNESSLMVLFGTGTPNSPGNLSVVPINDLESLENKSTTLYEDKFKGILTQPALADITGDGVPDIVASMYNSTVVAIDGKSWNTIWSYTFTNGVTDMSPTPAFFNLDEVPDFLVVYQKYDSIFHYNYTETSVIDGRTGQPIYSPISGAVITQMNGLTLSMEGEGHDIFLFWTSECFNTDIQINLNTYQKTPEYLTVFDECRKKFNSSIILKLNGLNEYHQPPGVTVYDSAFKVGTEYLNSKSPLKALREYQASHPRYEPSEPEKAPPEQQKSDWGEHGKIAIRKYGKSNFRHKDRPSGIVKDFNVAPNADQPLPEEPRPDDYMWMPNQDDLEFSNYNLGDDNIPYNQKQMLFDEIGSKLPANNRDPRSKEKNPQLETPEAKSAQSKKKNLSEKIFGYRNVRLARDRLLHDEDSLPTDILKDTYFKNEETRLKKMKFEQRDVNSHLVGKMGDLEIKTTIDEQKNDALQLQNHSTTLWDIESENEMGEREDKERFLRRKRGVDVWDVAWRSAPRVTSVGAVLSANASKSPSSSIDVVFIKYWQPLEAPLEDLLSRDLQDCVSDKAAHTSTESKEQECKSQQDNMRRTFGYFNQLGQVKLGQLTVYRVRVQCECDNSLKKGANKKCVGFLPKHLQAWPEYLGRKGDGVFGS</sequence>
<feature type="region of interest" description="Disordered" evidence="6">
    <location>
        <begin position="574"/>
        <end position="641"/>
    </location>
</feature>
<feature type="compositionally biased region" description="Basic residues" evidence="6">
    <location>
        <begin position="601"/>
        <end position="615"/>
    </location>
</feature>
<evidence type="ECO:0000259" key="8">
    <source>
        <dbReference type="Pfam" id="PF23727"/>
    </source>
</evidence>
<dbReference type="InterPro" id="IPR045232">
    <property type="entry name" value="FAM234"/>
</dbReference>
<dbReference type="GO" id="GO:0016020">
    <property type="term" value="C:membrane"/>
    <property type="evidence" value="ECO:0007669"/>
    <property type="project" value="UniProtKB-SubCell"/>
</dbReference>
<feature type="compositionally biased region" description="Basic and acidic residues" evidence="6">
    <location>
        <begin position="685"/>
        <end position="694"/>
    </location>
</feature>
<evidence type="ECO:0000313" key="9">
    <source>
        <dbReference type="EMBL" id="ERL93299.1"/>
    </source>
</evidence>
<evidence type="ECO:0000256" key="7">
    <source>
        <dbReference type="SAM" id="Phobius"/>
    </source>
</evidence>
<accession>U4UH30</accession>
<dbReference type="SUPFAM" id="SSF50998">
    <property type="entry name" value="Quinoprotein alcohol dehydrogenase-like"/>
    <property type="match status" value="1"/>
</dbReference>
<name>U4UH30_DENPD</name>
<evidence type="ECO:0000256" key="2">
    <source>
        <dbReference type="ARBA" id="ARBA00022692"/>
    </source>
</evidence>
<organism evidence="9 10">
    <name type="scientific">Dendroctonus ponderosae</name>
    <name type="common">Mountain pine beetle</name>
    <dbReference type="NCBI Taxonomy" id="77166"/>
    <lineage>
        <taxon>Eukaryota</taxon>
        <taxon>Metazoa</taxon>
        <taxon>Ecdysozoa</taxon>
        <taxon>Arthropoda</taxon>
        <taxon>Hexapoda</taxon>
        <taxon>Insecta</taxon>
        <taxon>Pterygota</taxon>
        <taxon>Neoptera</taxon>
        <taxon>Endopterygota</taxon>
        <taxon>Coleoptera</taxon>
        <taxon>Polyphaga</taxon>
        <taxon>Cucujiformia</taxon>
        <taxon>Curculionidae</taxon>
        <taxon>Scolytinae</taxon>
        <taxon>Dendroctonus</taxon>
    </lineage>
</organism>
<dbReference type="PANTHER" id="PTHR21419">
    <property type="match status" value="1"/>
</dbReference>
<dbReference type="AlphaFoldDB" id="U4UH30"/>
<dbReference type="PANTHER" id="PTHR21419:SF30">
    <property type="entry name" value="IG-LIKE DOMAIN-CONTAINING PROTEIN"/>
    <property type="match status" value="1"/>
</dbReference>